<protein>
    <recommendedName>
        <fullName evidence="6">WAT1-related protein</fullName>
    </recommendedName>
</protein>
<feature type="transmembrane region" description="Helical" evidence="6">
    <location>
        <begin position="40"/>
        <end position="60"/>
    </location>
</feature>
<organism evidence="8 9">
    <name type="scientific">Rosa chinensis</name>
    <name type="common">China rose</name>
    <dbReference type="NCBI Taxonomy" id="74649"/>
    <lineage>
        <taxon>Eukaryota</taxon>
        <taxon>Viridiplantae</taxon>
        <taxon>Streptophyta</taxon>
        <taxon>Embryophyta</taxon>
        <taxon>Tracheophyta</taxon>
        <taxon>Spermatophyta</taxon>
        <taxon>Magnoliopsida</taxon>
        <taxon>eudicotyledons</taxon>
        <taxon>Gunneridae</taxon>
        <taxon>Pentapetalae</taxon>
        <taxon>rosids</taxon>
        <taxon>fabids</taxon>
        <taxon>Rosales</taxon>
        <taxon>Rosaceae</taxon>
        <taxon>Rosoideae</taxon>
        <taxon>Rosoideae incertae sedis</taxon>
        <taxon>Rosa</taxon>
    </lineage>
</organism>
<feature type="transmembrane region" description="Helical" evidence="6">
    <location>
        <begin position="130"/>
        <end position="150"/>
    </location>
</feature>
<name>A0A2P6S570_ROSCH</name>
<evidence type="ECO:0000256" key="1">
    <source>
        <dbReference type="ARBA" id="ARBA00004141"/>
    </source>
</evidence>
<feature type="domain" description="EamA" evidence="7">
    <location>
        <begin position="28"/>
        <end position="148"/>
    </location>
</feature>
<keyword evidence="4 6" id="KW-1133">Transmembrane helix</keyword>
<gene>
    <name evidence="8" type="ORF">RchiOBHm_Chr2g0170821</name>
</gene>
<evidence type="ECO:0000313" key="9">
    <source>
        <dbReference type="Proteomes" id="UP000238479"/>
    </source>
</evidence>
<evidence type="ECO:0000256" key="4">
    <source>
        <dbReference type="ARBA" id="ARBA00022989"/>
    </source>
</evidence>
<dbReference type="OrthoDB" id="1728340at2759"/>
<dbReference type="Proteomes" id="UP000238479">
    <property type="component" value="Chromosome 2"/>
</dbReference>
<comment type="caution">
    <text evidence="8">The sequence shown here is derived from an EMBL/GenBank/DDBJ whole genome shotgun (WGS) entry which is preliminary data.</text>
</comment>
<reference evidence="8 9" key="1">
    <citation type="journal article" date="2018" name="Nat. Genet.">
        <title>The Rosa genome provides new insights in the design of modern roses.</title>
        <authorList>
            <person name="Bendahmane M."/>
        </authorList>
    </citation>
    <scope>NUCLEOTIDE SEQUENCE [LARGE SCALE GENOMIC DNA]</scope>
    <source>
        <strain evidence="9">cv. Old Blush</strain>
    </source>
</reference>
<dbReference type="PANTHER" id="PTHR31218">
    <property type="entry name" value="WAT1-RELATED PROTEIN"/>
    <property type="match status" value="1"/>
</dbReference>
<evidence type="ECO:0000256" key="6">
    <source>
        <dbReference type="RuleBase" id="RU363077"/>
    </source>
</evidence>
<comment type="similarity">
    <text evidence="2 6">Belongs to the drug/metabolite transporter (DMT) superfamily. Plant drug/metabolite exporter (P-DME) (TC 2.A.7.4) family.</text>
</comment>
<dbReference type="GO" id="GO:0022857">
    <property type="term" value="F:transmembrane transporter activity"/>
    <property type="evidence" value="ECO:0007669"/>
    <property type="project" value="InterPro"/>
</dbReference>
<feature type="transmembrane region" description="Helical" evidence="6">
    <location>
        <begin position="243"/>
        <end position="260"/>
    </location>
</feature>
<dbReference type="OMA" id="WILRTRI"/>
<evidence type="ECO:0000256" key="3">
    <source>
        <dbReference type="ARBA" id="ARBA00022692"/>
    </source>
</evidence>
<evidence type="ECO:0000256" key="5">
    <source>
        <dbReference type="ARBA" id="ARBA00023136"/>
    </source>
</evidence>
<dbReference type="InterPro" id="IPR000620">
    <property type="entry name" value="EamA_dom"/>
</dbReference>
<keyword evidence="5 6" id="KW-0472">Membrane</keyword>
<dbReference type="GO" id="GO:0016020">
    <property type="term" value="C:membrane"/>
    <property type="evidence" value="ECO:0007669"/>
    <property type="project" value="UniProtKB-SubCell"/>
</dbReference>
<feature type="transmembrane region" description="Helical" evidence="6">
    <location>
        <begin position="98"/>
        <end position="118"/>
    </location>
</feature>
<evidence type="ECO:0000256" key="2">
    <source>
        <dbReference type="ARBA" id="ARBA00007635"/>
    </source>
</evidence>
<accession>A0A2P6S570</accession>
<sequence length="353" mass="38411">MAPCTCGYVLPFAAMVMVQFIDIGAATINKAAMSKGMSSYVLVVYSSALATIFLLPCFILQKKISLTFSFLGGQFLLGLIGSSNMLLAYTGINYSSPTLASAMGNVIPIFTFILAIIFRMEKLDLRRSSCQAKVLGTIVSVSGAFIVILYKGSVIFSPSNSPDQNFMMTLQQSKWVFGGLMLAMASVLKASWNILQTSIVKNYPSMITVLFFYTFFVTIQSTVFSLFLERNPNAWVLRPDIEMISIVFSAIFGSLFHIGVETWCLHQKGPIFVAMFRPLGVAIAAVMVVIFLGDALHLGSVIGSIIIAIGFYAMIWAQIKENSTNGIANEVQSLASSTQKTPLLQCKTSGEDV</sequence>
<comment type="subcellular location">
    <subcellularLocation>
        <location evidence="1 6">Membrane</location>
        <topology evidence="1 6">Multi-pass membrane protein</topology>
    </subcellularLocation>
</comment>
<feature type="transmembrane region" description="Helical" evidence="6">
    <location>
        <begin position="67"/>
        <end position="92"/>
    </location>
</feature>
<dbReference type="Gramene" id="PRQ53831">
    <property type="protein sequence ID" value="PRQ53831"/>
    <property type="gene ID" value="RchiOBHm_Chr2g0170821"/>
</dbReference>
<proteinExistence type="inferred from homology"/>
<feature type="transmembrane region" description="Helical" evidence="6">
    <location>
        <begin position="7"/>
        <end position="28"/>
    </location>
</feature>
<dbReference type="Pfam" id="PF00892">
    <property type="entry name" value="EamA"/>
    <property type="match status" value="1"/>
</dbReference>
<evidence type="ECO:0000313" key="8">
    <source>
        <dbReference type="EMBL" id="PRQ53831.1"/>
    </source>
</evidence>
<dbReference type="InterPro" id="IPR037185">
    <property type="entry name" value="EmrE-like"/>
</dbReference>
<dbReference type="AlphaFoldDB" id="A0A2P6S570"/>
<feature type="transmembrane region" description="Helical" evidence="6">
    <location>
        <begin position="175"/>
        <end position="195"/>
    </location>
</feature>
<feature type="transmembrane region" description="Helical" evidence="6">
    <location>
        <begin position="272"/>
        <end position="292"/>
    </location>
</feature>
<feature type="transmembrane region" description="Helical" evidence="6">
    <location>
        <begin position="207"/>
        <end position="228"/>
    </location>
</feature>
<dbReference type="SUPFAM" id="SSF103481">
    <property type="entry name" value="Multidrug resistance efflux transporter EmrE"/>
    <property type="match status" value="1"/>
</dbReference>
<keyword evidence="9" id="KW-1185">Reference proteome</keyword>
<dbReference type="InterPro" id="IPR030184">
    <property type="entry name" value="WAT1-related"/>
</dbReference>
<evidence type="ECO:0000259" key="7">
    <source>
        <dbReference type="Pfam" id="PF00892"/>
    </source>
</evidence>
<keyword evidence="3 6" id="KW-0812">Transmembrane</keyword>
<feature type="transmembrane region" description="Helical" evidence="6">
    <location>
        <begin position="298"/>
        <end position="317"/>
    </location>
</feature>
<dbReference type="EMBL" id="PDCK01000040">
    <property type="protein sequence ID" value="PRQ53831.1"/>
    <property type="molecule type" value="Genomic_DNA"/>
</dbReference>